<feature type="compositionally biased region" description="Polar residues" evidence="1">
    <location>
        <begin position="12"/>
        <end position="24"/>
    </location>
</feature>
<reference evidence="2 3" key="1">
    <citation type="journal article" date="2013" name="BMC Genomics">
        <title>The miniature genome of a carnivorous plant Genlisea aurea contains a low number of genes and short non-coding sequences.</title>
        <authorList>
            <person name="Leushkin E.V."/>
            <person name="Sutormin R.A."/>
            <person name="Nabieva E.R."/>
            <person name="Penin A.A."/>
            <person name="Kondrashov A.S."/>
            <person name="Logacheva M.D."/>
        </authorList>
    </citation>
    <scope>NUCLEOTIDE SEQUENCE [LARGE SCALE GENOMIC DNA]</scope>
</reference>
<organism evidence="2 3">
    <name type="scientific">Genlisea aurea</name>
    <dbReference type="NCBI Taxonomy" id="192259"/>
    <lineage>
        <taxon>Eukaryota</taxon>
        <taxon>Viridiplantae</taxon>
        <taxon>Streptophyta</taxon>
        <taxon>Embryophyta</taxon>
        <taxon>Tracheophyta</taxon>
        <taxon>Spermatophyta</taxon>
        <taxon>Magnoliopsida</taxon>
        <taxon>eudicotyledons</taxon>
        <taxon>Gunneridae</taxon>
        <taxon>Pentapetalae</taxon>
        <taxon>asterids</taxon>
        <taxon>lamiids</taxon>
        <taxon>Lamiales</taxon>
        <taxon>Lentibulariaceae</taxon>
        <taxon>Genlisea</taxon>
    </lineage>
</organism>
<evidence type="ECO:0000313" key="2">
    <source>
        <dbReference type="EMBL" id="EPS58337.1"/>
    </source>
</evidence>
<name>S8DG88_9LAMI</name>
<gene>
    <name evidence="2" type="ORF">M569_16478</name>
</gene>
<dbReference type="EMBL" id="AUSU01009315">
    <property type="protein sequence ID" value="EPS58337.1"/>
    <property type="molecule type" value="Genomic_DNA"/>
</dbReference>
<keyword evidence="3" id="KW-1185">Reference proteome</keyword>
<dbReference type="PANTHER" id="PTHR31133">
    <property type="entry name" value="MEMBRANE PROTEIN"/>
    <property type="match status" value="1"/>
</dbReference>
<proteinExistence type="predicted"/>
<feature type="non-terminal residue" evidence="2">
    <location>
        <position position="264"/>
    </location>
</feature>
<feature type="compositionally biased region" description="Basic and acidic residues" evidence="1">
    <location>
        <begin position="1"/>
        <end position="10"/>
    </location>
</feature>
<comment type="caution">
    <text evidence="2">The sequence shown here is derived from an EMBL/GenBank/DDBJ whole genome shotgun (WGS) entry which is preliminary data.</text>
</comment>
<dbReference type="OrthoDB" id="1906116at2759"/>
<sequence length="264" mass="29579">RPRYSSKDALSRSASRKNSLNQRSSFRDPLARTNSLNAPMVELKALELANALFDQCYKYGEYLAGEGIITQNDIEDSKNRKDSGNVINIGLPAYCLLQTLLLSAKSNSPGIVLNGGEVSEITPSNRPKDTFFEWFLNPLLIIKEQIVAQRLSESEEEYLGMLVLLGNGNPARLMNAGPESDMRRAEVDALARRLRGITKSISIYPTFRRRFEGIVKGIYEELRKRGGVRQGDAELPKSKSMLSRFFSQKFSDDRSNHPAADEEA</sequence>
<protein>
    <submittedName>
        <fullName evidence="2">Uncharacterized protein</fullName>
    </submittedName>
</protein>
<feature type="non-terminal residue" evidence="2">
    <location>
        <position position="1"/>
    </location>
</feature>
<evidence type="ECO:0000313" key="3">
    <source>
        <dbReference type="Proteomes" id="UP000015453"/>
    </source>
</evidence>
<dbReference type="Proteomes" id="UP000015453">
    <property type="component" value="Unassembled WGS sequence"/>
</dbReference>
<dbReference type="PANTHER" id="PTHR31133:SF3">
    <property type="entry name" value="TRANSMEMBRANE PROTEIN"/>
    <property type="match status" value="1"/>
</dbReference>
<dbReference type="InterPro" id="IPR040229">
    <property type="entry name" value="At3g27390-like"/>
</dbReference>
<accession>S8DG88</accession>
<evidence type="ECO:0000256" key="1">
    <source>
        <dbReference type="SAM" id="MobiDB-lite"/>
    </source>
</evidence>
<feature type="region of interest" description="Disordered" evidence="1">
    <location>
        <begin position="1"/>
        <end position="28"/>
    </location>
</feature>
<dbReference type="AlphaFoldDB" id="S8DG88"/>